<evidence type="ECO:0000313" key="8">
    <source>
        <dbReference type="EMBL" id="CAD9238000.1"/>
    </source>
</evidence>
<feature type="domain" description="FAD-binding oxidoreductase/transferase type 4 C-terminal" evidence="7">
    <location>
        <begin position="9"/>
        <end position="180"/>
    </location>
</feature>
<protein>
    <recommendedName>
        <fullName evidence="6">D-lactate dehydrogenase (cytochrome)</fullName>
        <ecNumber evidence="6">1.1.2.4</ecNumber>
    </recommendedName>
</protein>
<proteinExistence type="inferred from homology"/>
<dbReference type="AlphaFoldDB" id="A0A7S1XGK8"/>
<keyword evidence="5" id="KW-0560">Oxidoreductase</keyword>
<dbReference type="InterPro" id="IPR016171">
    <property type="entry name" value="Vanillyl_alc_oxidase_C-sub2"/>
</dbReference>
<dbReference type="InterPro" id="IPR016164">
    <property type="entry name" value="FAD-linked_Oxase-like_C"/>
</dbReference>
<dbReference type="PANTHER" id="PTHR11748:SF111">
    <property type="entry name" value="D-LACTATE DEHYDROGENASE, MITOCHONDRIAL-RELATED"/>
    <property type="match status" value="1"/>
</dbReference>
<comment type="cofactor">
    <cofactor evidence="1">
        <name>FAD</name>
        <dbReference type="ChEBI" id="CHEBI:57692"/>
    </cofactor>
</comment>
<keyword evidence="3" id="KW-0285">Flavoprotein</keyword>
<dbReference type="FunFam" id="1.10.45.10:FF:000001">
    <property type="entry name" value="D-lactate dehydrogenase mitochondrial"/>
    <property type="match status" value="1"/>
</dbReference>
<evidence type="ECO:0000259" key="7">
    <source>
        <dbReference type="Pfam" id="PF02913"/>
    </source>
</evidence>
<dbReference type="InterPro" id="IPR004113">
    <property type="entry name" value="FAD-bd_oxidored_4_C"/>
</dbReference>
<dbReference type="GO" id="GO:0004458">
    <property type="term" value="F:D-lactate dehydrogenase (cytochrome) activity"/>
    <property type="evidence" value="ECO:0007669"/>
    <property type="project" value="UniProtKB-EC"/>
</dbReference>
<evidence type="ECO:0000256" key="2">
    <source>
        <dbReference type="ARBA" id="ARBA00008000"/>
    </source>
</evidence>
<dbReference type="EC" id="1.1.2.4" evidence="6"/>
<dbReference type="GO" id="GO:1903457">
    <property type="term" value="P:lactate catabolic process"/>
    <property type="evidence" value="ECO:0007669"/>
    <property type="project" value="TreeGrafter"/>
</dbReference>
<evidence type="ECO:0000256" key="5">
    <source>
        <dbReference type="ARBA" id="ARBA00023002"/>
    </source>
</evidence>
<dbReference type="GO" id="GO:0005739">
    <property type="term" value="C:mitochondrion"/>
    <property type="evidence" value="ECO:0007669"/>
    <property type="project" value="TreeGrafter"/>
</dbReference>
<accession>A0A7S1XGK8</accession>
<evidence type="ECO:0000256" key="3">
    <source>
        <dbReference type="ARBA" id="ARBA00022630"/>
    </source>
</evidence>
<evidence type="ECO:0000256" key="6">
    <source>
        <dbReference type="ARBA" id="ARBA00038897"/>
    </source>
</evidence>
<dbReference type="Gene3D" id="1.10.45.10">
    <property type="entry name" value="Vanillyl-alcohol Oxidase, Chain A, domain 4"/>
    <property type="match status" value="1"/>
</dbReference>
<dbReference type="Pfam" id="PF02913">
    <property type="entry name" value="FAD-oxidase_C"/>
    <property type="match status" value="1"/>
</dbReference>
<dbReference type="PANTHER" id="PTHR11748">
    <property type="entry name" value="D-LACTATE DEHYDROGENASE"/>
    <property type="match status" value="1"/>
</dbReference>
<dbReference type="FunFam" id="3.30.70.2740:FF:000001">
    <property type="entry name" value="D-lactate dehydrogenase mitochondrial"/>
    <property type="match status" value="1"/>
</dbReference>
<evidence type="ECO:0000256" key="4">
    <source>
        <dbReference type="ARBA" id="ARBA00022827"/>
    </source>
</evidence>
<dbReference type="GO" id="GO:0008720">
    <property type="term" value="F:D-lactate dehydrogenase (NAD+) activity"/>
    <property type="evidence" value="ECO:0007669"/>
    <property type="project" value="TreeGrafter"/>
</dbReference>
<dbReference type="SUPFAM" id="SSF55103">
    <property type="entry name" value="FAD-linked oxidases, C-terminal domain"/>
    <property type="match status" value="1"/>
</dbReference>
<name>A0A7S1XGK8_9RHOD</name>
<evidence type="ECO:0000256" key="1">
    <source>
        <dbReference type="ARBA" id="ARBA00001974"/>
    </source>
</evidence>
<dbReference type="GO" id="GO:0050660">
    <property type="term" value="F:flavin adenine dinucleotide binding"/>
    <property type="evidence" value="ECO:0007669"/>
    <property type="project" value="InterPro"/>
</dbReference>
<comment type="similarity">
    <text evidence="2">Belongs to the FAD-binding oxidoreductase/transferase type 4 family.</text>
</comment>
<gene>
    <name evidence="8" type="ORF">CCAE0312_LOCUS10101</name>
</gene>
<dbReference type="EMBL" id="HBGH01018154">
    <property type="protein sequence ID" value="CAD9238000.1"/>
    <property type="molecule type" value="Transcribed_RNA"/>
</dbReference>
<keyword evidence="4" id="KW-0274">FAD</keyword>
<sequence length="188" mass="20991">MPWYSSSSVEEQVLRLQSEVESCHGTRYAYSTKEEEAEILWTARKEAYWSAYSLVPNREIWTTDVCVPISAMAEIVEATKKELGEAGIVAPLVAHLGDGNFHFLMLLNSTDAEELQRATLCNDRMVRRAIELGGTCTGEHGVGEGKKQFLEVEYGVEALAMMKALKTLFDPNNIMNPGKIVDLESDRD</sequence>
<dbReference type="Gene3D" id="3.30.70.2740">
    <property type="match status" value="1"/>
</dbReference>
<reference evidence="8" key="1">
    <citation type="submission" date="2021-01" db="EMBL/GenBank/DDBJ databases">
        <authorList>
            <person name="Corre E."/>
            <person name="Pelletier E."/>
            <person name="Niang G."/>
            <person name="Scheremetjew M."/>
            <person name="Finn R."/>
            <person name="Kale V."/>
            <person name="Holt S."/>
            <person name="Cochrane G."/>
            <person name="Meng A."/>
            <person name="Brown T."/>
            <person name="Cohen L."/>
        </authorList>
    </citation>
    <scope>NUCLEOTIDE SEQUENCE</scope>
    <source>
        <strain evidence="8">SAG 36.94</strain>
    </source>
</reference>
<organism evidence="8">
    <name type="scientific">Compsopogon caeruleus</name>
    <dbReference type="NCBI Taxonomy" id="31354"/>
    <lineage>
        <taxon>Eukaryota</taxon>
        <taxon>Rhodophyta</taxon>
        <taxon>Compsopogonophyceae</taxon>
        <taxon>Compsopogonales</taxon>
        <taxon>Compsopogonaceae</taxon>
        <taxon>Compsopogon</taxon>
    </lineage>
</organism>